<accession>A0ABW0YYP6</accession>
<dbReference type="InterPro" id="IPR014710">
    <property type="entry name" value="RmlC-like_jellyroll"/>
</dbReference>
<proteinExistence type="predicted"/>
<dbReference type="RefSeq" id="WP_390315032.1">
    <property type="nucleotide sequence ID" value="NZ_JBHSPB010000003.1"/>
</dbReference>
<feature type="compositionally biased region" description="Polar residues" evidence="1">
    <location>
        <begin position="134"/>
        <end position="146"/>
    </location>
</feature>
<reference evidence="3" key="1">
    <citation type="journal article" date="2019" name="Int. J. Syst. Evol. Microbiol.">
        <title>The Global Catalogue of Microorganisms (GCM) 10K type strain sequencing project: providing services to taxonomists for standard genome sequencing and annotation.</title>
        <authorList>
            <consortium name="The Broad Institute Genomics Platform"/>
            <consortium name="The Broad Institute Genome Sequencing Center for Infectious Disease"/>
            <person name="Wu L."/>
            <person name="Ma J."/>
        </authorList>
    </citation>
    <scope>NUCLEOTIDE SEQUENCE [LARGE SCALE GENOMIC DNA]</scope>
    <source>
        <strain evidence="3">CGMCC 4.7304</strain>
    </source>
</reference>
<organism evidence="2 3">
    <name type="scientific">Streptomyces gamaensis</name>
    <dbReference type="NCBI Taxonomy" id="1763542"/>
    <lineage>
        <taxon>Bacteria</taxon>
        <taxon>Bacillati</taxon>
        <taxon>Actinomycetota</taxon>
        <taxon>Actinomycetes</taxon>
        <taxon>Kitasatosporales</taxon>
        <taxon>Streptomycetaceae</taxon>
        <taxon>Streptomyces</taxon>
    </lineage>
</organism>
<dbReference type="InterPro" id="IPR011051">
    <property type="entry name" value="RmlC_Cupin_sf"/>
</dbReference>
<evidence type="ECO:0000313" key="2">
    <source>
        <dbReference type="EMBL" id="MFC5719943.1"/>
    </source>
</evidence>
<name>A0ABW0YYP6_9ACTN</name>
<protein>
    <submittedName>
        <fullName evidence="2">Cupin domain-containing protein</fullName>
    </submittedName>
</protein>
<dbReference type="Gene3D" id="2.60.120.10">
    <property type="entry name" value="Jelly Rolls"/>
    <property type="match status" value="1"/>
</dbReference>
<dbReference type="SUPFAM" id="SSF51182">
    <property type="entry name" value="RmlC-like cupins"/>
    <property type="match status" value="1"/>
</dbReference>
<comment type="caution">
    <text evidence="2">The sequence shown here is derived from an EMBL/GenBank/DDBJ whole genome shotgun (WGS) entry which is preliminary data.</text>
</comment>
<keyword evidence="3" id="KW-1185">Reference proteome</keyword>
<dbReference type="Proteomes" id="UP001596083">
    <property type="component" value="Unassembled WGS sequence"/>
</dbReference>
<evidence type="ECO:0000256" key="1">
    <source>
        <dbReference type="SAM" id="MobiDB-lite"/>
    </source>
</evidence>
<feature type="region of interest" description="Disordered" evidence="1">
    <location>
        <begin position="126"/>
        <end position="146"/>
    </location>
</feature>
<evidence type="ECO:0000313" key="3">
    <source>
        <dbReference type="Proteomes" id="UP001596083"/>
    </source>
</evidence>
<gene>
    <name evidence="2" type="ORF">ACFP1Z_07115</name>
</gene>
<sequence length="146" mass="15377">MIIQRAAAPVRLLTAKAPDAEWTCLARRGMLHSECEAVDLLRLAPGAVVRHGPAEGVEQALYVLAGRGEAEEGGTVRELAPGALLLAPHDGRVAVRALGEGLELLTVRVLPAGAVGRLPARVPELPEEQRTKTVRQAVTRTTGGES</sequence>
<dbReference type="EMBL" id="JBHSPB010000003">
    <property type="protein sequence ID" value="MFC5719943.1"/>
    <property type="molecule type" value="Genomic_DNA"/>
</dbReference>